<name>A0A2S8GLV3_9BACT</name>
<dbReference type="PROSITE" id="PS51257">
    <property type="entry name" value="PROKAR_LIPOPROTEIN"/>
    <property type="match status" value="1"/>
</dbReference>
<dbReference type="EMBL" id="PUHZ01000015">
    <property type="protein sequence ID" value="PQO45301.1"/>
    <property type="molecule type" value="Genomic_DNA"/>
</dbReference>
<proteinExistence type="predicted"/>
<dbReference type="AlphaFoldDB" id="A0A2S8GLV3"/>
<evidence type="ECO:0008006" key="3">
    <source>
        <dbReference type="Google" id="ProtNLM"/>
    </source>
</evidence>
<gene>
    <name evidence="1" type="ORF">C5Y93_15215</name>
</gene>
<sequence length="149" mass="15866">MKSLALLHGLWLAIGAVLLGCTVSEHEYFAKPTTKVTGTVTVDGKAPGSPIVIKCHPEGGLDKEHPSITQALTTPEGTFQFSTYEEGDGIPPGNYKVTFFWGKFNAVSGGYGGPDKLKNRYSKPAKTPIELKVSGNEPIDMGTIALTTK</sequence>
<evidence type="ECO:0000313" key="1">
    <source>
        <dbReference type="EMBL" id="PQO45301.1"/>
    </source>
</evidence>
<comment type="caution">
    <text evidence="1">The sequence shown here is derived from an EMBL/GenBank/DDBJ whole genome shotgun (WGS) entry which is preliminary data.</text>
</comment>
<evidence type="ECO:0000313" key="2">
    <source>
        <dbReference type="Proteomes" id="UP000237819"/>
    </source>
</evidence>
<organism evidence="1 2">
    <name type="scientific">Blastopirellula marina</name>
    <dbReference type="NCBI Taxonomy" id="124"/>
    <lineage>
        <taxon>Bacteria</taxon>
        <taxon>Pseudomonadati</taxon>
        <taxon>Planctomycetota</taxon>
        <taxon>Planctomycetia</taxon>
        <taxon>Pirellulales</taxon>
        <taxon>Pirellulaceae</taxon>
        <taxon>Blastopirellula</taxon>
    </lineage>
</organism>
<reference evidence="1 2" key="1">
    <citation type="submission" date="2018-02" db="EMBL/GenBank/DDBJ databases">
        <title>Comparative genomes isolates from brazilian mangrove.</title>
        <authorList>
            <person name="Araujo J.E."/>
            <person name="Taketani R.G."/>
            <person name="Silva M.C.P."/>
            <person name="Loureco M.V."/>
            <person name="Andreote F.D."/>
        </authorList>
    </citation>
    <scope>NUCLEOTIDE SEQUENCE [LARGE SCALE GENOMIC DNA]</scope>
    <source>
        <strain evidence="1 2">Nap-Phe MGV</strain>
    </source>
</reference>
<dbReference type="OrthoDB" id="285058at2"/>
<accession>A0A2S8GLV3</accession>
<protein>
    <recommendedName>
        <fullName evidence="3">Carboxypeptidase regulatory-like domain-containing protein</fullName>
    </recommendedName>
</protein>
<dbReference type="RefSeq" id="WP_105336281.1">
    <property type="nucleotide sequence ID" value="NZ_PUHZ01000015.1"/>
</dbReference>
<dbReference type="Proteomes" id="UP000237819">
    <property type="component" value="Unassembled WGS sequence"/>
</dbReference>